<keyword evidence="6" id="KW-1185">Reference proteome</keyword>
<dbReference type="GO" id="GO:0004497">
    <property type="term" value="F:monooxygenase activity"/>
    <property type="evidence" value="ECO:0007669"/>
    <property type="project" value="UniProtKB-KW"/>
</dbReference>
<dbReference type="SUPFAM" id="SSF51905">
    <property type="entry name" value="FAD/NAD(P)-binding domain"/>
    <property type="match status" value="1"/>
</dbReference>
<dbReference type="Pfam" id="PF13743">
    <property type="entry name" value="Thioredoxin_5"/>
    <property type="match status" value="1"/>
</dbReference>
<dbReference type="Proteomes" id="UP000503278">
    <property type="component" value="Chromosome"/>
</dbReference>
<dbReference type="EMBL" id="CP051682">
    <property type="protein sequence ID" value="QJD94393.1"/>
    <property type="molecule type" value="Genomic_DNA"/>
</dbReference>
<proteinExistence type="inferred from homology"/>
<comment type="similarity">
    <text evidence="1">Belongs to the PheA/TfdB FAD monooxygenase family.</text>
</comment>
<dbReference type="PRINTS" id="PR00420">
    <property type="entry name" value="RNGMNOXGNASE"/>
</dbReference>
<evidence type="ECO:0000256" key="1">
    <source>
        <dbReference type="ARBA" id="ARBA00007801"/>
    </source>
</evidence>
<dbReference type="PANTHER" id="PTHR13789">
    <property type="entry name" value="MONOOXYGENASE"/>
    <property type="match status" value="1"/>
</dbReference>
<dbReference type="PANTHER" id="PTHR13789:SF309">
    <property type="entry name" value="PUTATIVE (AFU_ORTHOLOGUE AFUA_6G14510)-RELATED"/>
    <property type="match status" value="1"/>
</dbReference>
<evidence type="ECO:0000313" key="5">
    <source>
        <dbReference type="EMBL" id="QJD94393.1"/>
    </source>
</evidence>
<dbReference type="Gene3D" id="1.10.472.60">
    <property type="entry name" value="putative protein disulfide isomerase domain"/>
    <property type="match status" value="1"/>
</dbReference>
<dbReference type="InterPro" id="IPR050493">
    <property type="entry name" value="FAD-dep_Monooxygenase_BioMet"/>
</dbReference>
<dbReference type="KEGG" id="mrob:HH214_00150"/>
<organism evidence="5 6">
    <name type="scientific">Mucilaginibacter robiniae</name>
    <dbReference type="NCBI Taxonomy" id="2728022"/>
    <lineage>
        <taxon>Bacteria</taxon>
        <taxon>Pseudomonadati</taxon>
        <taxon>Bacteroidota</taxon>
        <taxon>Sphingobacteriia</taxon>
        <taxon>Sphingobacteriales</taxon>
        <taxon>Sphingobacteriaceae</taxon>
        <taxon>Mucilaginibacter</taxon>
    </lineage>
</organism>
<sequence length="644" mass="72614">MKVVIIGGGIAGLTAGILLNQQNFEVVICERTAGIPNRGHAFLMHEDGLNIVNELKGTNTVQLPASSLATYSLNSIDHTELKNEQLDAWYCIKRVDLIKYLRELLPAHQVKESSAFSHFLYEDDQAIAAVFTNGEVEYGDIFIGADGGNSKVRNQLFGPANYTPVEVKEIVGISNCKDLKEPYIHQFTKFQDRTKGLSFGLIPAADQEFVWFIQYDPLIADITEPSAEELAAFCKNILNDFPQVVHEVLEHNNFSSTYIWHTRDFDVLPAFHRSNVVLIGDAAHLALPFTSAGTTNALIDAQTLVSYITKSNSLEEAFNKYHQSRAEIIAQQLQLGRDLKKQFLHPHSHTQQSLITPLIEQKKAKSQKDTKVDVLYFTDPICSTCWGIQPVLRKLELEYGHHLNVQYIMGGLLPSWENYSSGKIKQPCDAAHHWEEACLIYDMPLDGDIWLEDPLTSSYTPSIAFKAAQLQSITKAKLFLRELQELVFVKKKNITHWNNLEQAAVKSGLNIEQLLEDIKSLAHDNFKEDLLLTQKYGVYSFPTLLFSKGSKPALIVKGYQPYEKFEETILSLEPSAQKKLMNNDAKAPFLHFPTLTAKEFAFLSNSSKEEAQAMLDELVSKELIQKDESKSGVLWVSKIYKNNQ</sequence>
<evidence type="ECO:0000256" key="2">
    <source>
        <dbReference type="ARBA" id="ARBA00023002"/>
    </source>
</evidence>
<keyword evidence="2" id="KW-0560">Oxidoreductase</keyword>
<dbReference type="RefSeq" id="WP_169605412.1">
    <property type="nucleotide sequence ID" value="NZ_CP051682.1"/>
</dbReference>
<dbReference type="CDD" id="cd03025">
    <property type="entry name" value="DsbA_FrnE_like"/>
    <property type="match status" value="1"/>
</dbReference>
<dbReference type="InterPro" id="IPR002938">
    <property type="entry name" value="FAD-bd"/>
</dbReference>
<keyword evidence="3" id="KW-0503">Monooxygenase</keyword>
<dbReference type="InterPro" id="IPR036188">
    <property type="entry name" value="FAD/NAD-bd_sf"/>
</dbReference>
<dbReference type="Gene3D" id="3.40.30.10">
    <property type="entry name" value="Glutaredoxin"/>
    <property type="match status" value="1"/>
</dbReference>
<feature type="domain" description="FAD-binding" evidence="4">
    <location>
        <begin position="2"/>
        <end position="332"/>
    </location>
</feature>
<name>A0A7L5E0P5_9SPHI</name>
<evidence type="ECO:0000313" key="6">
    <source>
        <dbReference type="Proteomes" id="UP000503278"/>
    </source>
</evidence>
<dbReference type="Gene3D" id="3.50.50.60">
    <property type="entry name" value="FAD/NAD(P)-binding domain"/>
    <property type="match status" value="1"/>
</dbReference>
<protein>
    <submittedName>
        <fullName evidence="5">NAD(P)-binding protein</fullName>
    </submittedName>
</protein>
<accession>A0A7L5E0P5</accession>
<gene>
    <name evidence="5" type="ORF">HH214_00150</name>
</gene>
<evidence type="ECO:0000259" key="4">
    <source>
        <dbReference type="Pfam" id="PF01494"/>
    </source>
</evidence>
<dbReference type="InterPro" id="IPR036249">
    <property type="entry name" value="Thioredoxin-like_sf"/>
</dbReference>
<reference evidence="5 6" key="1">
    <citation type="submission" date="2020-04" db="EMBL/GenBank/DDBJ databases">
        <title>Genome sequencing of novel species.</title>
        <authorList>
            <person name="Heo J."/>
            <person name="Kim S.-J."/>
            <person name="Kim J.-S."/>
            <person name="Hong S.-B."/>
            <person name="Kwon S.-W."/>
        </authorList>
    </citation>
    <scope>NUCLEOTIDE SEQUENCE [LARGE SCALE GENOMIC DNA]</scope>
    <source>
        <strain evidence="5 6">F39-2</strain>
    </source>
</reference>
<evidence type="ECO:0000256" key="3">
    <source>
        <dbReference type="ARBA" id="ARBA00023033"/>
    </source>
</evidence>
<dbReference type="SUPFAM" id="SSF52833">
    <property type="entry name" value="Thioredoxin-like"/>
    <property type="match status" value="1"/>
</dbReference>
<dbReference type="Pfam" id="PF01494">
    <property type="entry name" value="FAD_binding_3"/>
    <property type="match status" value="1"/>
</dbReference>
<dbReference type="AlphaFoldDB" id="A0A7L5E0P5"/>
<dbReference type="GO" id="GO:0071949">
    <property type="term" value="F:FAD binding"/>
    <property type="evidence" value="ECO:0007669"/>
    <property type="project" value="InterPro"/>
</dbReference>